<keyword evidence="1" id="KW-1133">Transmembrane helix</keyword>
<evidence type="ECO:0000313" key="3">
    <source>
        <dbReference type="Proteomes" id="UP001549104"/>
    </source>
</evidence>
<proteinExistence type="predicted"/>
<reference evidence="2 3" key="1">
    <citation type="submission" date="2024-06" db="EMBL/GenBank/DDBJ databases">
        <title>Sorghum-associated microbial communities from plants grown in Nebraska, USA.</title>
        <authorList>
            <person name="Schachtman D."/>
        </authorList>
    </citation>
    <scope>NUCLEOTIDE SEQUENCE [LARGE SCALE GENOMIC DNA]</scope>
    <source>
        <strain evidence="2 3">1288</strain>
    </source>
</reference>
<evidence type="ECO:0000313" key="2">
    <source>
        <dbReference type="EMBL" id="MET3655903.1"/>
    </source>
</evidence>
<keyword evidence="1" id="KW-0472">Membrane</keyword>
<keyword evidence="3" id="KW-1185">Reference proteome</keyword>
<name>A0ABV2K493_SPOPS</name>
<feature type="transmembrane region" description="Helical" evidence="1">
    <location>
        <begin position="46"/>
        <end position="63"/>
    </location>
</feature>
<protein>
    <submittedName>
        <fullName evidence="2">Membrane protein</fullName>
    </submittedName>
</protein>
<feature type="transmembrane region" description="Helical" evidence="1">
    <location>
        <begin position="75"/>
        <end position="100"/>
    </location>
</feature>
<sequence length="101" mass="12536">MKTRKGRLITWGIYFLLFTILCVYYFSNKFYTFNTPEQNVKMIKLMIYVFLIFIITLFGEWFRAFEKDSPKYKKYFFQSLAVIWVLLLLIFFKDMFFVFFN</sequence>
<accession>A0ABV2K493</accession>
<feature type="transmembrane region" description="Helical" evidence="1">
    <location>
        <begin position="7"/>
        <end position="26"/>
    </location>
</feature>
<gene>
    <name evidence="2" type="ORF">ABIC55_000987</name>
</gene>
<dbReference type="EMBL" id="JBEPME010000001">
    <property type="protein sequence ID" value="MET3655903.1"/>
    <property type="molecule type" value="Genomic_DNA"/>
</dbReference>
<keyword evidence="1" id="KW-0812">Transmembrane</keyword>
<organism evidence="2 3">
    <name type="scientific">Sporosarcina psychrophila</name>
    <name type="common">Bacillus psychrophilus</name>
    <dbReference type="NCBI Taxonomy" id="1476"/>
    <lineage>
        <taxon>Bacteria</taxon>
        <taxon>Bacillati</taxon>
        <taxon>Bacillota</taxon>
        <taxon>Bacilli</taxon>
        <taxon>Bacillales</taxon>
        <taxon>Caryophanaceae</taxon>
        <taxon>Sporosarcina</taxon>
    </lineage>
</organism>
<dbReference type="Proteomes" id="UP001549104">
    <property type="component" value="Unassembled WGS sequence"/>
</dbReference>
<comment type="caution">
    <text evidence="2">The sequence shown here is derived from an EMBL/GenBank/DDBJ whole genome shotgun (WGS) entry which is preliminary data.</text>
</comment>
<evidence type="ECO:0000256" key="1">
    <source>
        <dbReference type="SAM" id="Phobius"/>
    </source>
</evidence>